<dbReference type="GO" id="GO:0016831">
    <property type="term" value="F:carboxy-lyase activity"/>
    <property type="evidence" value="ECO:0007669"/>
    <property type="project" value="InterPro"/>
</dbReference>
<evidence type="ECO:0000313" key="4">
    <source>
        <dbReference type="EMBL" id="TNJ65448.1"/>
    </source>
</evidence>
<dbReference type="RefSeq" id="WP_139603141.1">
    <property type="nucleotide sequence ID" value="NZ_VDCQ01000019.1"/>
</dbReference>
<gene>
    <name evidence="4" type="ORF">FE784_15200</name>
</gene>
<dbReference type="InterPro" id="IPR032465">
    <property type="entry name" value="ACMSD"/>
</dbReference>
<dbReference type="Gene3D" id="3.20.20.140">
    <property type="entry name" value="Metal-dependent hydrolases"/>
    <property type="match status" value="1"/>
</dbReference>
<dbReference type="GO" id="GO:0016787">
    <property type="term" value="F:hydrolase activity"/>
    <property type="evidence" value="ECO:0007669"/>
    <property type="project" value="UniProtKB-KW"/>
</dbReference>
<comment type="caution">
    <text evidence="4">The sequence shown here is derived from an EMBL/GenBank/DDBJ whole genome shotgun (WGS) entry which is preliminary data.</text>
</comment>
<feature type="region of interest" description="Disordered" evidence="2">
    <location>
        <begin position="349"/>
        <end position="382"/>
    </location>
</feature>
<dbReference type="InterPro" id="IPR006680">
    <property type="entry name" value="Amidohydro-rel"/>
</dbReference>
<sequence length="382" mass="42511">MNEGPSLIDTDVHNAVGDLIPYLPKAWHAQWKRSSVGIGGFYTSPVSVSRSDAVPDRGGAPGGDPEFMIKDHLDRYGIDYAILTGSNILAISLHPDPDYANAVVAACNDCTIETWLKVTPRFKGSVFVNASDPAEAATEIRRVGGHPDMVQVILTSAARMPYGQRFYHPIYEAAQEMGLPVAIHPGAEGRGVSGAPTPSGYPTRYMEWHNILPINYMAHINSLVCEGVFEKFPRLTFVAIEGGIAWLPHLMWRMDKNYKGLRDSTPWLKRLPSEYIVDHVRLTTQPIEEPKNPEHLVQIFQMIQAEKTVMFSSDYPHWDNDNPSLALPRMPKSMKRRILAGTAAELYGLDRKPEERQSEDRLRGEPMAPVAAFHAAGGEEEE</sequence>
<organism evidence="4 5">
    <name type="scientific">Paenibacillus hemerocallicola</name>
    <dbReference type="NCBI Taxonomy" id="1172614"/>
    <lineage>
        <taxon>Bacteria</taxon>
        <taxon>Bacillati</taxon>
        <taxon>Bacillota</taxon>
        <taxon>Bacilli</taxon>
        <taxon>Bacillales</taxon>
        <taxon>Paenibacillaceae</taxon>
        <taxon>Paenibacillus</taxon>
    </lineage>
</organism>
<dbReference type="AlphaFoldDB" id="A0A5C4T8P8"/>
<dbReference type="EMBL" id="VDCQ01000019">
    <property type="protein sequence ID" value="TNJ65448.1"/>
    <property type="molecule type" value="Genomic_DNA"/>
</dbReference>
<dbReference type="InterPro" id="IPR032466">
    <property type="entry name" value="Metal_Hydrolase"/>
</dbReference>
<protein>
    <submittedName>
        <fullName evidence="4">Amidohydrolase</fullName>
    </submittedName>
</protein>
<dbReference type="OrthoDB" id="9777673at2"/>
<evidence type="ECO:0000259" key="3">
    <source>
        <dbReference type="Pfam" id="PF04909"/>
    </source>
</evidence>
<reference evidence="4 5" key="1">
    <citation type="submission" date="2019-05" db="EMBL/GenBank/DDBJ databases">
        <title>We sequenced the genome of Paenibacillus hemerocallicola KCTC 33185 for further insight into its adaptation and study the phylogeny of Paenibacillus.</title>
        <authorList>
            <person name="Narsing Rao M.P."/>
        </authorList>
    </citation>
    <scope>NUCLEOTIDE SEQUENCE [LARGE SCALE GENOMIC DNA]</scope>
    <source>
        <strain evidence="4 5">KCTC 33185</strain>
    </source>
</reference>
<dbReference type="SUPFAM" id="SSF51556">
    <property type="entry name" value="Metallo-dependent hydrolases"/>
    <property type="match status" value="1"/>
</dbReference>
<dbReference type="Pfam" id="PF04909">
    <property type="entry name" value="Amidohydro_2"/>
    <property type="match status" value="1"/>
</dbReference>
<feature type="compositionally biased region" description="Basic and acidic residues" evidence="2">
    <location>
        <begin position="349"/>
        <end position="364"/>
    </location>
</feature>
<keyword evidence="1" id="KW-0456">Lyase</keyword>
<dbReference type="GO" id="GO:0005737">
    <property type="term" value="C:cytoplasm"/>
    <property type="evidence" value="ECO:0007669"/>
    <property type="project" value="TreeGrafter"/>
</dbReference>
<proteinExistence type="predicted"/>
<evidence type="ECO:0000256" key="2">
    <source>
        <dbReference type="SAM" id="MobiDB-lite"/>
    </source>
</evidence>
<dbReference type="PANTHER" id="PTHR21240:SF28">
    <property type="entry name" value="ISO-OROTATE DECARBOXYLASE (EUROFUNG)"/>
    <property type="match status" value="1"/>
</dbReference>
<keyword evidence="5" id="KW-1185">Reference proteome</keyword>
<dbReference type="Proteomes" id="UP000307943">
    <property type="component" value="Unassembled WGS sequence"/>
</dbReference>
<dbReference type="PANTHER" id="PTHR21240">
    <property type="entry name" value="2-AMINO-3-CARBOXYLMUCONATE-6-SEMIALDEHYDE DECARBOXYLASE"/>
    <property type="match status" value="1"/>
</dbReference>
<feature type="domain" description="Amidohydrolase-related" evidence="3">
    <location>
        <begin position="26"/>
        <end position="349"/>
    </location>
</feature>
<keyword evidence="4" id="KW-0378">Hydrolase</keyword>
<evidence type="ECO:0000256" key="1">
    <source>
        <dbReference type="ARBA" id="ARBA00023239"/>
    </source>
</evidence>
<name>A0A5C4T8P8_9BACL</name>
<accession>A0A5C4T8P8</accession>
<dbReference type="GO" id="GO:0019748">
    <property type="term" value="P:secondary metabolic process"/>
    <property type="evidence" value="ECO:0007669"/>
    <property type="project" value="TreeGrafter"/>
</dbReference>
<evidence type="ECO:0000313" key="5">
    <source>
        <dbReference type="Proteomes" id="UP000307943"/>
    </source>
</evidence>